<comment type="caution">
    <text evidence="2">The sequence shown here is derived from an EMBL/GenBank/DDBJ whole genome shotgun (WGS) entry which is preliminary data.</text>
</comment>
<protein>
    <submittedName>
        <fullName evidence="2">Uncharacterized protein</fullName>
    </submittedName>
</protein>
<evidence type="ECO:0000313" key="3">
    <source>
        <dbReference type="Proteomes" id="UP000034488"/>
    </source>
</evidence>
<accession>A0A0G0AF29</accession>
<reference evidence="2 3" key="1">
    <citation type="journal article" date="2015" name="Nature">
        <title>rRNA introns, odd ribosomes, and small enigmatic genomes across a large radiation of phyla.</title>
        <authorList>
            <person name="Brown C.T."/>
            <person name="Hug L.A."/>
            <person name="Thomas B.C."/>
            <person name="Sharon I."/>
            <person name="Castelle C.J."/>
            <person name="Singh A."/>
            <person name="Wilkins M.J."/>
            <person name="Williams K.H."/>
            <person name="Banfield J.F."/>
        </authorList>
    </citation>
    <scope>NUCLEOTIDE SEQUENCE [LARGE SCALE GENOMIC DNA]</scope>
</reference>
<dbReference type="AlphaFoldDB" id="A0A0G0AF29"/>
<keyword evidence="1" id="KW-0472">Membrane</keyword>
<evidence type="ECO:0000256" key="1">
    <source>
        <dbReference type="SAM" id="Phobius"/>
    </source>
</evidence>
<sequence>MRTEKFKKFATFVLEPIAFGLLALLFILPTITVMNLQPITKALNNINVLGVGNKAELKVNIVGGTHQIFSQEKIDEVDGQYTYKTILTRRESDRYSKPIIEIINNKAQETIVEIYGGTQLPTGSDITMIISDQVYRLQAPNGDVTSHKITLIPGQKYIIFLAVETFSDVQFEEDFQLNIKELSF</sequence>
<keyword evidence="1" id="KW-1133">Transmembrane helix</keyword>
<proteinExistence type="predicted"/>
<organism evidence="2 3">
    <name type="scientific">candidate division WS6 bacterium GW2011_GWB1_33_6</name>
    <dbReference type="NCBI Taxonomy" id="1619088"/>
    <lineage>
        <taxon>Bacteria</taxon>
        <taxon>Candidatus Dojkabacteria</taxon>
    </lineage>
</organism>
<feature type="transmembrane region" description="Helical" evidence="1">
    <location>
        <begin position="12"/>
        <end position="34"/>
    </location>
</feature>
<keyword evidence="1" id="KW-0812">Transmembrane</keyword>
<gene>
    <name evidence="2" type="ORF">UR47_C0004G0017</name>
</gene>
<dbReference type="Proteomes" id="UP000034488">
    <property type="component" value="Unassembled WGS sequence"/>
</dbReference>
<evidence type="ECO:0000313" key="2">
    <source>
        <dbReference type="EMBL" id="KKP55168.1"/>
    </source>
</evidence>
<name>A0A0G0AF29_9BACT</name>
<dbReference type="EMBL" id="LBPI01000004">
    <property type="protein sequence ID" value="KKP55168.1"/>
    <property type="molecule type" value="Genomic_DNA"/>
</dbReference>